<evidence type="ECO:0000256" key="1">
    <source>
        <dbReference type="ARBA" id="ARBA00029464"/>
    </source>
</evidence>
<dbReference type="EMBL" id="JAPWDO010000003">
    <property type="protein sequence ID" value="KAJ5480564.1"/>
    <property type="molecule type" value="Genomic_DNA"/>
</dbReference>
<comment type="caution">
    <text evidence="3">The sequence shown here is derived from an EMBL/GenBank/DDBJ whole genome shotgun (WGS) entry which is preliminary data.</text>
</comment>
<proteinExistence type="inferred from homology"/>
<evidence type="ECO:0000313" key="3">
    <source>
        <dbReference type="EMBL" id="KAJ5480564.1"/>
    </source>
</evidence>
<organism evidence="3 4">
    <name type="scientific">Penicillium desertorum</name>
    <dbReference type="NCBI Taxonomy" id="1303715"/>
    <lineage>
        <taxon>Eukaryota</taxon>
        <taxon>Fungi</taxon>
        <taxon>Dikarya</taxon>
        <taxon>Ascomycota</taxon>
        <taxon>Pezizomycotina</taxon>
        <taxon>Eurotiomycetes</taxon>
        <taxon>Eurotiomycetidae</taxon>
        <taxon>Eurotiales</taxon>
        <taxon>Aspergillaceae</taxon>
        <taxon>Penicillium</taxon>
    </lineage>
</organism>
<evidence type="ECO:0000313" key="4">
    <source>
        <dbReference type="Proteomes" id="UP001147760"/>
    </source>
</evidence>
<dbReference type="PANTHER" id="PTHR47751">
    <property type="entry name" value="SUPERFAMILY HYDROLASE, PUTATIVE (AFU_ORTHOLOGUE AFUA_2G16580)-RELATED"/>
    <property type="match status" value="1"/>
</dbReference>
<dbReference type="GO" id="GO:0016787">
    <property type="term" value="F:hydrolase activity"/>
    <property type="evidence" value="ECO:0007669"/>
    <property type="project" value="InterPro"/>
</dbReference>
<evidence type="ECO:0000259" key="2">
    <source>
        <dbReference type="Pfam" id="PF01738"/>
    </source>
</evidence>
<name>A0A9W9X165_9EURO</name>
<dbReference type="Proteomes" id="UP001147760">
    <property type="component" value="Unassembled WGS sequence"/>
</dbReference>
<dbReference type="InterPro" id="IPR029058">
    <property type="entry name" value="AB_hydrolase_fold"/>
</dbReference>
<comment type="similarity">
    <text evidence="1">Belongs to the polyketide transferase af380 family.</text>
</comment>
<dbReference type="SUPFAM" id="SSF53474">
    <property type="entry name" value="alpha/beta-Hydrolases"/>
    <property type="match status" value="1"/>
</dbReference>
<dbReference type="OrthoDB" id="2498029at2759"/>
<reference evidence="3" key="1">
    <citation type="submission" date="2022-12" db="EMBL/GenBank/DDBJ databases">
        <authorList>
            <person name="Petersen C."/>
        </authorList>
    </citation>
    <scope>NUCLEOTIDE SEQUENCE</scope>
    <source>
        <strain evidence="3">IBT 17660</strain>
    </source>
</reference>
<sequence length="304" mass="33065">MSSVQKVDFLSKGIKVVGDLFLPPNYSPNIKYPAVIIAHPMTGVKEQAPHVYSKVLSPAGFICLTFDAAYQGESEGQPRYLEDPIQRAEDVRAGVTYLSLRKDVDPERIGALGICASGGYVPFAAQTDQRIKAVATVSGVCTGRMVREGLVEGMGGPEMLRGSIKAANEARITEAKGQQIPVTPSLPPTVKDVPPEYPPIVKELAEYYKTPRGQHERAPGLFATRSVDLLANFDAYAFNYLISPRPLLMIAGADASTKFYSEDAIKVAKEPKELFVIEGRDHAALYDNATESGPKLVGYFRDNL</sequence>
<dbReference type="GO" id="GO:0072330">
    <property type="term" value="P:monocarboxylic acid biosynthetic process"/>
    <property type="evidence" value="ECO:0007669"/>
    <property type="project" value="UniProtKB-ARBA"/>
</dbReference>
<dbReference type="PANTHER" id="PTHR47751:SF1">
    <property type="entry name" value="SUPERFAMILY HYDROLASE, PUTATIVE (AFU_ORTHOLOGUE AFUA_2G16580)-RELATED"/>
    <property type="match status" value="1"/>
</dbReference>
<dbReference type="AlphaFoldDB" id="A0A9W9X165"/>
<gene>
    <name evidence="3" type="ORF">N7530_006073</name>
</gene>
<feature type="domain" description="Dienelactone hydrolase" evidence="2">
    <location>
        <begin position="29"/>
        <end position="139"/>
    </location>
</feature>
<dbReference type="GO" id="GO:0017000">
    <property type="term" value="P:antibiotic biosynthetic process"/>
    <property type="evidence" value="ECO:0007669"/>
    <property type="project" value="UniProtKB-ARBA"/>
</dbReference>
<keyword evidence="4" id="KW-1185">Reference proteome</keyword>
<dbReference type="Gene3D" id="1.10.10.800">
    <property type="match status" value="1"/>
</dbReference>
<dbReference type="Pfam" id="PF01738">
    <property type="entry name" value="DLH"/>
    <property type="match status" value="1"/>
</dbReference>
<protein>
    <recommendedName>
        <fullName evidence="2">Dienelactone hydrolase domain-containing protein</fullName>
    </recommendedName>
</protein>
<dbReference type="InterPro" id="IPR002925">
    <property type="entry name" value="Dienelactn_hydro"/>
</dbReference>
<dbReference type="InterPro" id="IPR051411">
    <property type="entry name" value="Polyketide_trans_af380"/>
</dbReference>
<reference evidence="3" key="2">
    <citation type="journal article" date="2023" name="IMA Fungus">
        <title>Comparative genomic study of the Penicillium genus elucidates a diverse pangenome and 15 lateral gene transfer events.</title>
        <authorList>
            <person name="Petersen C."/>
            <person name="Sorensen T."/>
            <person name="Nielsen M.R."/>
            <person name="Sondergaard T.E."/>
            <person name="Sorensen J.L."/>
            <person name="Fitzpatrick D.A."/>
            <person name="Frisvad J.C."/>
            <person name="Nielsen K.L."/>
        </authorList>
    </citation>
    <scope>NUCLEOTIDE SEQUENCE</scope>
    <source>
        <strain evidence="3">IBT 17660</strain>
    </source>
</reference>
<dbReference type="Gene3D" id="3.40.50.1820">
    <property type="entry name" value="alpha/beta hydrolase"/>
    <property type="match status" value="1"/>
</dbReference>
<accession>A0A9W9X165</accession>